<name>A0AAV0E8X8_9ASTE</name>
<dbReference type="EMBL" id="CAMAPF010000915">
    <property type="protein sequence ID" value="CAH9119980.1"/>
    <property type="molecule type" value="Genomic_DNA"/>
</dbReference>
<sequence>MNVVSPYEIWRPPENPHLSLHNVLNFYPSTKPSDPNPSTNALLKIDGDLFFFTVLLRRLLLFPVQHRVGRLGEPRRLRRCSAFTPHLRRPPTMPTPATQPAAVALGVGKADNDKALKRSSGKLKKAFNKAMLGNVVVRAFFKTKPRRPRTPAEVVSRTTLMLDALLSFDDTDQAKHFQKMAEIDTLIREMKAVLYGSSESEPTTEACAQLTQEFFKGDTLRLIVLCLPKLNLEARKDATQVVANLQRQPVNSRLIASDYLEGNLDIVDHLVSGYEDSSLALHYGAMLRECIRHQIVASHILKSEHVKKFFGYMQLPEFDVAADAATTFKELMTRHKSTVTEFLSGNSNWFFTEFNFKLLGSPNYITRRQAVKLLGDILLDRSNSCVMVRYVSTLDNLIILMNLLRESSKPIQLDAFHVFKLFVANTNRPPGVTSVLANNKEKLLRLFAGLRMDKEDEVFESDKAQIMREISGLEPPRQAGDVYKLPKTPMCSGELPKVSPLPPKTCSYI</sequence>
<evidence type="ECO:0000256" key="1">
    <source>
        <dbReference type="ARBA" id="ARBA00011012"/>
    </source>
</evidence>
<evidence type="ECO:0000313" key="3">
    <source>
        <dbReference type="Proteomes" id="UP001152523"/>
    </source>
</evidence>
<dbReference type="GO" id="GO:0043539">
    <property type="term" value="F:protein serine/threonine kinase activator activity"/>
    <property type="evidence" value="ECO:0007669"/>
    <property type="project" value="TreeGrafter"/>
</dbReference>
<dbReference type="Pfam" id="PF08569">
    <property type="entry name" value="Mo25"/>
    <property type="match status" value="1"/>
</dbReference>
<dbReference type="PANTHER" id="PTHR10182">
    <property type="entry name" value="CALCIUM-BINDING PROTEIN 39-RELATED"/>
    <property type="match status" value="1"/>
</dbReference>
<dbReference type="PANTHER" id="PTHR10182:SF21">
    <property type="entry name" value="CALCIUM-BINDING PROTEIN"/>
    <property type="match status" value="1"/>
</dbReference>
<comment type="caution">
    <text evidence="2">The sequence shown here is derived from an EMBL/GenBank/DDBJ whole genome shotgun (WGS) entry which is preliminary data.</text>
</comment>
<reference evidence="2" key="1">
    <citation type="submission" date="2022-07" db="EMBL/GenBank/DDBJ databases">
        <authorList>
            <person name="Macas J."/>
            <person name="Novak P."/>
            <person name="Neumann P."/>
        </authorList>
    </citation>
    <scope>NUCLEOTIDE SEQUENCE</scope>
</reference>
<proteinExistence type="inferred from homology"/>
<protein>
    <recommendedName>
        <fullName evidence="4">MO25-like protein</fullName>
    </recommendedName>
</protein>
<evidence type="ECO:0000313" key="2">
    <source>
        <dbReference type="EMBL" id="CAH9119980.1"/>
    </source>
</evidence>
<dbReference type="AlphaFoldDB" id="A0AAV0E8X8"/>
<dbReference type="InterPro" id="IPR016024">
    <property type="entry name" value="ARM-type_fold"/>
</dbReference>
<dbReference type="Gene3D" id="1.25.10.10">
    <property type="entry name" value="Leucine-rich Repeat Variant"/>
    <property type="match status" value="1"/>
</dbReference>
<comment type="similarity">
    <text evidence="1">Belongs to the Mo25 family.</text>
</comment>
<keyword evidence="3" id="KW-1185">Reference proteome</keyword>
<dbReference type="Proteomes" id="UP001152523">
    <property type="component" value="Unassembled WGS sequence"/>
</dbReference>
<organism evidence="2 3">
    <name type="scientific">Cuscuta epithymum</name>
    <dbReference type="NCBI Taxonomy" id="186058"/>
    <lineage>
        <taxon>Eukaryota</taxon>
        <taxon>Viridiplantae</taxon>
        <taxon>Streptophyta</taxon>
        <taxon>Embryophyta</taxon>
        <taxon>Tracheophyta</taxon>
        <taxon>Spermatophyta</taxon>
        <taxon>Magnoliopsida</taxon>
        <taxon>eudicotyledons</taxon>
        <taxon>Gunneridae</taxon>
        <taxon>Pentapetalae</taxon>
        <taxon>asterids</taxon>
        <taxon>lamiids</taxon>
        <taxon>Solanales</taxon>
        <taxon>Convolvulaceae</taxon>
        <taxon>Cuscuteae</taxon>
        <taxon>Cuscuta</taxon>
        <taxon>Cuscuta subgen. Cuscuta</taxon>
    </lineage>
</organism>
<dbReference type="SUPFAM" id="SSF48371">
    <property type="entry name" value="ARM repeat"/>
    <property type="match status" value="1"/>
</dbReference>
<gene>
    <name evidence="2" type="ORF">CEPIT_LOCUS22847</name>
</gene>
<accession>A0AAV0E8X8</accession>
<dbReference type="InterPro" id="IPR011989">
    <property type="entry name" value="ARM-like"/>
</dbReference>
<dbReference type="InterPro" id="IPR013878">
    <property type="entry name" value="Mo25"/>
</dbReference>
<evidence type="ECO:0008006" key="4">
    <source>
        <dbReference type="Google" id="ProtNLM"/>
    </source>
</evidence>
<dbReference type="GO" id="GO:0035556">
    <property type="term" value="P:intracellular signal transduction"/>
    <property type="evidence" value="ECO:0007669"/>
    <property type="project" value="TreeGrafter"/>
</dbReference>